<dbReference type="PANTHER" id="PTHR30273">
    <property type="entry name" value="PERIPLASMIC SIGNAL SENSOR AND SIGMA FACTOR ACTIVATOR FECR-RELATED"/>
    <property type="match status" value="1"/>
</dbReference>
<dbReference type="EMBL" id="LT605205">
    <property type="protein sequence ID" value="SCD19468.1"/>
    <property type="molecule type" value="Genomic_DNA"/>
</dbReference>
<dbReference type="PANTHER" id="PTHR30273:SF2">
    <property type="entry name" value="PROTEIN FECR"/>
    <property type="match status" value="1"/>
</dbReference>
<dbReference type="GO" id="GO:0016989">
    <property type="term" value="F:sigma factor antagonist activity"/>
    <property type="evidence" value="ECO:0007669"/>
    <property type="project" value="TreeGrafter"/>
</dbReference>
<dbReference type="Gene3D" id="3.55.50.30">
    <property type="match status" value="1"/>
</dbReference>
<feature type="domain" description="FecR protein" evidence="2">
    <location>
        <begin position="123"/>
        <end position="212"/>
    </location>
</feature>
<proteinExistence type="predicted"/>
<sequence length="329" mass="37772">MENYFNKIIELFVKSDVSTSSQDEFYRWLIGEKFSVEKEKALYGLWDNLKEGTPAETSTQTQQSLHDVLKKIKQRQRGTNVRFLRFWQVSAAVLLIALLSALYSPSNKTLVNADLIEQYVPVAEMTRLTLPDGTEVQMNSTTTLLYPEQFTGESRSVYLLGEANFKVAKNEKQPFIVKSNDFQVTALGTEFNMKAYPGDSTLSAILLSGSVEVRFNNLASALILKPSEQFTYNRQTKEETISHPDLYDATAWQKGELVFKSTSLREIITVLERKYPYSFVYALNTLKDDKYTFRFKDKTSLQEVMDIIAEVSGHIRYRIEDDKCYILPL</sequence>
<dbReference type="KEGG" id="psac:PSM36_0638"/>
<protein>
    <submittedName>
        <fullName evidence="4">FecR protein</fullName>
    </submittedName>
</protein>
<reference evidence="4 5" key="1">
    <citation type="submission" date="2016-08" db="EMBL/GenBank/DDBJ databases">
        <authorList>
            <person name="Seilhamer J.J."/>
        </authorList>
    </citation>
    <scope>NUCLEOTIDE SEQUENCE [LARGE SCALE GENOMIC DNA]</scope>
    <source>
        <strain evidence="4">M3/6</strain>
    </source>
</reference>
<evidence type="ECO:0000313" key="5">
    <source>
        <dbReference type="Proteomes" id="UP000187464"/>
    </source>
</evidence>
<organism evidence="4 5">
    <name type="scientific">Proteiniphilum saccharofermentans</name>
    <dbReference type="NCBI Taxonomy" id="1642647"/>
    <lineage>
        <taxon>Bacteria</taxon>
        <taxon>Pseudomonadati</taxon>
        <taxon>Bacteroidota</taxon>
        <taxon>Bacteroidia</taxon>
        <taxon>Bacteroidales</taxon>
        <taxon>Dysgonomonadaceae</taxon>
        <taxon>Proteiniphilum</taxon>
    </lineage>
</organism>
<evidence type="ECO:0000259" key="2">
    <source>
        <dbReference type="Pfam" id="PF04773"/>
    </source>
</evidence>
<gene>
    <name evidence="4" type="ORF">PSM36_0638</name>
</gene>
<dbReference type="InterPro" id="IPR032508">
    <property type="entry name" value="FecR_C"/>
</dbReference>
<keyword evidence="5" id="KW-1185">Reference proteome</keyword>
<dbReference type="STRING" id="1642647.PSM36_0638"/>
<dbReference type="Gene3D" id="2.60.120.1440">
    <property type="match status" value="1"/>
</dbReference>
<evidence type="ECO:0000259" key="3">
    <source>
        <dbReference type="Pfam" id="PF16344"/>
    </source>
</evidence>
<feature type="transmembrane region" description="Helical" evidence="1">
    <location>
        <begin position="83"/>
        <end position="103"/>
    </location>
</feature>
<keyword evidence="1" id="KW-0472">Membrane</keyword>
<dbReference type="FunFam" id="2.60.120.1440:FF:000001">
    <property type="entry name" value="Putative anti-sigma factor"/>
    <property type="match status" value="1"/>
</dbReference>
<dbReference type="Pfam" id="PF04773">
    <property type="entry name" value="FecR"/>
    <property type="match status" value="1"/>
</dbReference>
<dbReference type="PIRSF" id="PIRSF018266">
    <property type="entry name" value="FecR"/>
    <property type="match status" value="1"/>
</dbReference>
<keyword evidence="1" id="KW-0812">Transmembrane</keyword>
<name>A0A1R3T2N9_9BACT</name>
<evidence type="ECO:0000256" key="1">
    <source>
        <dbReference type="SAM" id="Phobius"/>
    </source>
</evidence>
<dbReference type="Proteomes" id="UP000187464">
    <property type="component" value="Chromosome I"/>
</dbReference>
<dbReference type="Pfam" id="PF16344">
    <property type="entry name" value="FecR_C"/>
    <property type="match status" value="1"/>
</dbReference>
<dbReference type="InterPro" id="IPR012373">
    <property type="entry name" value="Ferrdict_sens_TM"/>
</dbReference>
<evidence type="ECO:0000313" key="4">
    <source>
        <dbReference type="EMBL" id="SCD19468.1"/>
    </source>
</evidence>
<accession>A0A1R3T2N9</accession>
<feature type="domain" description="Protein FecR C-terminal" evidence="3">
    <location>
        <begin position="256"/>
        <end position="326"/>
    </location>
</feature>
<dbReference type="RefSeq" id="WP_076928759.1">
    <property type="nucleotide sequence ID" value="NZ_LT605205.1"/>
</dbReference>
<dbReference type="InterPro" id="IPR006860">
    <property type="entry name" value="FecR"/>
</dbReference>
<dbReference type="AlphaFoldDB" id="A0A1R3T2N9"/>
<keyword evidence="1" id="KW-1133">Transmembrane helix</keyword>